<sequence>MTQPLTAFWPIFPQKSDGQEVVNQKGKIVRNGPSEAQLDSTPNEQGIADFYREVKKDDPKHVDWRKKLGGMLLREIGGKEHEGKWNQCILHHFPPGYHLYEHIKSKSSTDKTTKNHSGGGHDRQDAYLYGYPKGPKKRFRSPIEFFPHLLWLSTDDSSDYSNCTCRICSPLQIEVEKPTPIPLRAEIGKEAVVQIPLRRPSSAGTATPTIQSPAIKPAMPSMATPNTTAIRAPERKVPTPLPQPRSHDQMVDSQYNKFVARTGEVVWFYRPLKDAWGLGLVTRRWTPRAYLVQPLSHPFEAPAQEVVSDQIKPWLAWSAPNYTFVWLQQNVRCNYKDVPWDHLLAGHYGDGVADVDASILAAKTVDTTYTLFDRLKTTVIGGIEHKQYNGIYLGGEKIWNGDPVRLRLALGTDIMVVTAIIEKVIPQAGGQATARISFTGDVYSYKTVTVTNPNAPPQPPTSNNIPIRMREDMRWRNQYLISTGSIAYWDLAMVNATVDITEIKGRWYESSILFVEYFKEAVNNNEGGNGIWMNARGDATGLGKVIGERKDHRVSAFGEAVPKTLQLIDGLEPPEEQNKSTLNSAAMPIDLTGAAGTGDTPFTIDDFMNLDGADDGGMAFGQDFNFG</sequence>
<dbReference type="InterPro" id="IPR031915">
    <property type="entry name" value="Clr2_N"/>
</dbReference>
<accession>A0A6A6SHS1</accession>
<gene>
    <name evidence="4" type="ORF">P280DRAFT_389845</name>
</gene>
<organism evidence="4 5">
    <name type="scientific">Massarina eburnea CBS 473.64</name>
    <dbReference type="NCBI Taxonomy" id="1395130"/>
    <lineage>
        <taxon>Eukaryota</taxon>
        <taxon>Fungi</taxon>
        <taxon>Dikarya</taxon>
        <taxon>Ascomycota</taxon>
        <taxon>Pezizomycotina</taxon>
        <taxon>Dothideomycetes</taxon>
        <taxon>Pleosporomycetidae</taxon>
        <taxon>Pleosporales</taxon>
        <taxon>Massarineae</taxon>
        <taxon>Massarinaceae</taxon>
        <taxon>Massarina</taxon>
    </lineage>
</organism>
<dbReference type="InterPro" id="IPR038986">
    <property type="entry name" value="Clr2"/>
</dbReference>
<dbReference type="PANTHER" id="PTHR38046:SF1">
    <property type="entry name" value="CRYPTIC LOCI REGULATOR 2"/>
    <property type="match status" value="1"/>
</dbReference>
<dbReference type="OrthoDB" id="2421327at2759"/>
<name>A0A6A6SHS1_9PLEO</name>
<dbReference type="EMBL" id="MU006777">
    <property type="protein sequence ID" value="KAF2645968.1"/>
    <property type="molecule type" value="Genomic_DNA"/>
</dbReference>
<evidence type="ECO:0000256" key="1">
    <source>
        <dbReference type="SAM" id="MobiDB-lite"/>
    </source>
</evidence>
<evidence type="ECO:0000313" key="5">
    <source>
        <dbReference type="Proteomes" id="UP000799753"/>
    </source>
</evidence>
<dbReference type="AlphaFoldDB" id="A0A6A6SHS1"/>
<reference evidence="4" key="1">
    <citation type="journal article" date="2020" name="Stud. Mycol.">
        <title>101 Dothideomycetes genomes: a test case for predicting lifestyles and emergence of pathogens.</title>
        <authorList>
            <person name="Haridas S."/>
            <person name="Albert R."/>
            <person name="Binder M."/>
            <person name="Bloem J."/>
            <person name="Labutti K."/>
            <person name="Salamov A."/>
            <person name="Andreopoulos B."/>
            <person name="Baker S."/>
            <person name="Barry K."/>
            <person name="Bills G."/>
            <person name="Bluhm B."/>
            <person name="Cannon C."/>
            <person name="Castanera R."/>
            <person name="Culley D."/>
            <person name="Daum C."/>
            <person name="Ezra D."/>
            <person name="Gonzalez J."/>
            <person name="Henrissat B."/>
            <person name="Kuo A."/>
            <person name="Liang C."/>
            <person name="Lipzen A."/>
            <person name="Lutzoni F."/>
            <person name="Magnuson J."/>
            <person name="Mondo S."/>
            <person name="Nolan M."/>
            <person name="Ohm R."/>
            <person name="Pangilinan J."/>
            <person name="Park H.-J."/>
            <person name="Ramirez L."/>
            <person name="Alfaro M."/>
            <person name="Sun H."/>
            <person name="Tritt A."/>
            <person name="Yoshinaga Y."/>
            <person name="Zwiers L.-H."/>
            <person name="Turgeon B."/>
            <person name="Goodwin S."/>
            <person name="Spatafora J."/>
            <person name="Crous P."/>
            <person name="Grigoriev I."/>
        </authorList>
    </citation>
    <scope>NUCLEOTIDE SEQUENCE</scope>
    <source>
        <strain evidence="4">CBS 473.64</strain>
    </source>
</reference>
<dbReference type="GO" id="GO:0070824">
    <property type="term" value="C:SHREC complex"/>
    <property type="evidence" value="ECO:0007669"/>
    <property type="project" value="InterPro"/>
</dbReference>
<dbReference type="InterPro" id="IPR018839">
    <property type="entry name" value="Tscrpt-silencing_Clr2_C"/>
</dbReference>
<feature type="domain" description="Cryptic loci regulator 2 N-terminal" evidence="3">
    <location>
        <begin position="89"/>
        <end position="168"/>
    </location>
</feature>
<feature type="region of interest" description="Disordered" evidence="1">
    <location>
        <begin position="199"/>
        <end position="221"/>
    </location>
</feature>
<evidence type="ECO:0000259" key="2">
    <source>
        <dbReference type="Pfam" id="PF10383"/>
    </source>
</evidence>
<proteinExistence type="predicted"/>
<dbReference type="Pfam" id="PF10383">
    <property type="entry name" value="Clr2"/>
    <property type="match status" value="1"/>
</dbReference>
<dbReference type="PANTHER" id="PTHR38046">
    <property type="entry name" value="CRYPTIC LOCI REGULATOR 2"/>
    <property type="match status" value="1"/>
</dbReference>
<keyword evidence="5" id="KW-1185">Reference proteome</keyword>
<feature type="domain" description="Cryptic loci regulator 2 C-terminal" evidence="2">
    <location>
        <begin position="388"/>
        <end position="509"/>
    </location>
</feature>
<feature type="compositionally biased region" description="Basic and acidic residues" evidence="1">
    <location>
        <begin position="106"/>
        <end position="125"/>
    </location>
</feature>
<feature type="region of interest" description="Disordered" evidence="1">
    <location>
        <begin position="106"/>
        <end position="126"/>
    </location>
</feature>
<protein>
    <recommendedName>
        <fullName evidence="6">Cryptic loci regulator 2 N-terminal domain-containing protein</fullName>
    </recommendedName>
</protein>
<dbReference type="Pfam" id="PF16761">
    <property type="entry name" value="Clr2_transil"/>
    <property type="match status" value="1"/>
</dbReference>
<dbReference type="GO" id="GO:0031934">
    <property type="term" value="C:mating-type region heterochromatin"/>
    <property type="evidence" value="ECO:0007669"/>
    <property type="project" value="TreeGrafter"/>
</dbReference>
<dbReference type="GO" id="GO:0030466">
    <property type="term" value="P:silent mating-type cassette heterochromatin formation"/>
    <property type="evidence" value="ECO:0007669"/>
    <property type="project" value="TreeGrafter"/>
</dbReference>
<evidence type="ECO:0008006" key="6">
    <source>
        <dbReference type="Google" id="ProtNLM"/>
    </source>
</evidence>
<evidence type="ECO:0000313" key="4">
    <source>
        <dbReference type="EMBL" id="KAF2645968.1"/>
    </source>
</evidence>
<feature type="compositionally biased region" description="Polar residues" evidence="1">
    <location>
        <begin position="202"/>
        <end position="212"/>
    </location>
</feature>
<evidence type="ECO:0000259" key="3">
    <source>
        <dbReference type="Pfam" id="PF16761"/>
    </source>
</evidence>
<dbReference type="GO" id="GO:0033553">
    <property type="term" value="C:rDNA heterochromatin"/>
    <property type="evidence" value="ECO:0007669"/>
    <property type="project" value="TreeGrafter"/>
</dbReference>
<dbReference type="Proteomes" id="UP000799753">
    <property type="component" value="Unassembled WGS sequence"/>
</dbReference>